<protein>
    <submittedName>
        <fullName evidence="2">Uncharacterized protein</fullName>
    </submittedName>
</protein>
<comment type="caution">
    <text evidence="2">The sequence shown here is derived from an EMBL/GenBank/DDBJ whole genome shotgun (WGS) entry which is preliminary data.</text>
</comment>
<sequence length="156" mass="16869">MQISTGLVTIFTLISLGRALPSAEALDYDGILSRRDTYDRKGSGMCGSLQVKFCDEAVNNYIIRDDTPRYRPDVYQSCSGGCSALGAEGMTGAGCRVFVGGGQDCKRSGNQLWLDYQDIRNNGADKCGSKHWGDGCRTTINYVAECGKVKEDCPAI</sequence>
<organism evidence="2 3">
    <name type="scientific">Truncatella angustata</name>
    <dbReference type="NCBI Taxonomy" id="152316"/>
    <lineage>
        <taxon>Eukaryota</taxon>
        <taxon>Fungi</taxon>
        <taxon>Dikarya</taxon>
        <taxon>Ascomycota</taxon>
        <taxon>Pezizomycotina</taxon>
        <taxon>Sordariomycetes</taxon>
        <taxon>Xylariomycetidae</taxon>
        <taxon>Amphisphaeriales</taxon>
        <taxon>Sporocadaceae</taxon>
        <taxon>Truncatella</taxon>
    </lineage>
</organism>
<proteinExistence type="predicted"/>
<feature type="signal peptide" evidence="1">
    <location>
        <begin position="1"/>
        <end position="19"/>
    </location>
</feature>
<gene>
    <name evidence="2" type="ORF">BKA67DRAFT_534759</name>
</gene>
<evidence type="ECO:0000313" key="3">
    <source>
        <dbReference type="Proteomes" id="UP000758603"/>
    </source>
</evidence>
<dbReference type="Proteomes" id="UP000758603">
    <property type="component" value="Unassembled WGS sequence"/>
</dbReference>
<name>A0A9P9A0B5_9PEZI</name>
<dbReference type="EMBL" id="JAGPXC010000003">
    <property type="protein sequence ID" value="KAH6655854.1"/>
    <property type="molecule type" value="Genomic_DNA"/>
</dbReference>
<accession>A0A9P9A0B5</accession>
<evidence type="ECO:0000256" key="1">
    <source>
        <dbReference type="SAM" id="SignalP"/>
    </source>
</evidence>
<keyword evidence="3" id="KW-1185">Reference proteome</keyword>
<keyword evidence="1" id="KW-0732">Signal</keyword>
<dbReference type="GeneID" id="70128803"/>
<dbReference type="RefSeq" id="XP_045960119.1">
    <property type="nucleotide sequence ID" value="XM_046099911.1"/>
</dbReference>
<reference evidence="2" key="1">
    <citation type="journal article" date="2021" name="Nat. Commun.">
        <title>Genetic determinants of endophytism in the Arabidopsis root mycobiome.</title>
        <authorList>
            <person name="Mesny F."/>
            <person name="Miyauchi S."/>
            <person name="Thiergart T."/>
            <person name="Pickel B."/>
            <person name="Atanasova L."/>
            <person name="Karlsson M."/>
            <person name="Huettel B."/>
            <person name="Barry K.W."/>
            <person name="Haridas S."/>
            <person name="Chen C."/>
            <person name="Bauer D."/>
            <person name="Andreopoulos W."/>
            <person name="Pangilinan J."/>
            <person name="LaButti K."/>
            <person name="Riley R."/>
            <person name="Lipzen A."/>
            <person name="Clum A."/>
            <person name="Drula E."/>
            <person name="Henrissat B."/>
            <person name="Kohler A."/>
            <person name="Grigoriev I.V."/>
            <person name="Martin F.M."/>
            <person name="Hacquard S."/>
        </authorList>
    </citation>
    <scope>NUCLEOTIDE SEQUENCE</scope>
    <source>
        <strain evidence="2">MPI-SDFR-AT-0073</strain>
    </source>
</reference>
<dbReference type="OrthoDB" id="1896086at2759"/>
<feature type="chain" id="PRO_5040409205" evidence="1">
    <location>
        <begin position="20"/>
        <end position="156"/>
    </location>
</feature>
<dbReference type="AlphaFoldDB" id="A0A9P9A0B5"/>
<dbReference type="InterPro" id="IPR029167">
    <property type="entry name" value="Mug117"/>
</dbReference>
<dbReference type="Pfam" id="PF15474">
    <property type="entry name" value="MU117"/>
    <property type="match status" value="1"/>
</dbReference>
<evidence type="ECO:0000313" key="2">
    <source>
        <dbReference type="EMBL" id="KAH6655854.1"/>
    </source>
</evidence>